<name>A0A397UBV7_9GLOM</name>
<evidence type="ECO:0000256" key="3">
    <source>
        <dbReference type="ARBA" id="ARBA00022525"/>
    </source>
</evidence>
<feature type="domain" description="Crinkler effector protein N-terminal" evidence="4">
    <location>
        <begin position="44"/>
        <end position="156"/>
    </location>
</feature>
<evidence type="ECO:0000259" key="4">
    <source>
        <dbReference type="Pfam" id="PF20147"/>
    </source>
</evidence>
<reference evidence="5 6" key="1">
    <citation type="submission" date="2018-06" db="EMBL/GenBank/DDBJ databases">
        <title>Comparative genomics reveals the genomic features of Rhizophagus irregularis, R. cerebriforme, R. diaphanum and Gigaspora rosea, and their symbiotic lifestyle signature.</title>
        <authorList>
            <person name="Morin E."/>
            <person name="San Clemente H."/>
            <person name="Chen E.C.H."/>
            <person name="De La Providencia I."/>
            <person name="Hainaut M."/>
            <person name="Kuo A."/>
            <person name="Kohler A."/>
            <person name="Murat C."/>
            <person name="Tang N."/>
            <person name="Roy S."/>
            <person name="Loubradou J."/>
            <person name="Henrissat B."/>
            <person name="Grigoriev I.V."/>
            <person name="Corradi N."/>
            <person name="Roux C."/>
            <person name="Martin F.M."/>
        </authorList>
    </citation>
    <scope>NUCLEOTIDE SEQUENCE [LARGE SCALE GENOMIC DNA]</scope>
    <source>
        <strain evidence="5 6">DAOM 194757</strain>
    </source>
</reference>
<comment type="subcellular location">
    <subcellularLocation>
        <location evidence="1">Host cell</location>
    </subcellularLocation>
    <subcellularLocation>
        <location evidence="2">Secreted</location>
    </subcellularLocation>
</comment>
<keyword evidence="3" id="KW-0964">Secreted</keyword>
<keyword evidence="6" id="KW-1185">Reference proteome</keyword>
<dbReference type="Pfam" id="PF20147">
    <property type="entry name" value="Crinkler"/>
    <property type="match status" value="1"/>
</dbReference>
<sequence>MFLIISSIQKKSIKKFQKQFREKILISGPKAQNNFITMYNTTDITVFCFVVGTEVESVFQVEGQAGMSISKLREVIYEKNKNYFKNFDANQLSLWKVDIPYDAENDKFVKLRTLESRSHNEDIILQELEGQELTPIDDFGDIFAHSDLKNIHIIVQPPPPATTVSSTYIPSDEVKIEIKNKVIKAFPNVNESLIDPLVYVLALIWDIEAGENDSPGPQKDPYVNLKAEPSFFKARLPRGITKQTHTTVDLCLPSYESGTVSYHNPFYDDPQFKETVSFVKEKIENNIRDIIVLAGVSGGGKTATTFGIAVQRWSIYIDFSPSIGTYGDHVGKELIKTKIKQPKFEQHDQQDHVFRMLDTVILSRGLLLIKMLIEKNILTPKEWLFAQLRMNDNKIRMKLADENYDIFKVNSLIESIKTCRNVESLTLIFDEAQVLCRSEYGEYKGSSVPNKKWNLLQVYVEHLTHLPVTCLLAGTYMLC</sequence>
<evidence type="ECO:0000256" key="2">
    <source>
        <dbReference type="ARBA" id="ARBA00004613"/>
    </source>
</evidence>
<dbReference type="EMBL" id="QKWP01001604">
    <property type="protein sequence ID" value="RIB07752.1"/>
    <property type="molecule type" value="Genomic_DNA"/>
</dbReference>
<organism evidence="5 6">
    <name type="scientific">Gigaspora rosea</name>
    <dbReference type="NCBI Taxonomy" id="44941"/>
    <lineage>
        <taxon>Eukaryota</taxon>
        <taxon>Fungi</taxon>
        <taxon>Fungi incertae sedis</taxon>
        <taxon>Mucoromycota</taxon>
        <taxon>Glomeromycotina</taxon>
        <taxon>Glomeromycetes</taxon>
        <taxon>Diversisporales</taxon>
        <taxon>Gigasporaceae</taxon>
        <taxon>Gigaspora</taxon>
    </lineage>
</organism>
<protein>
    <recommendedName>
        <fullName evidence="4">Crinkler effector protein N-terminal domain-containing protein</fullName>
    </recommendedName>
</protein>
<proteinExistence type="predicted"/>
<dbReference type="GO" id="GO:0005576">
    <property type="term" value="C:extracellular region"/>
    <property type="evidence" value="ECO:0007669"/>
    <property type="project" value="UniProtKB-SubCell"/>
</dbReference>
<dbReference type="Proteomes" id="UP000266673">
    <property type="component" value="Unassembled WGS sequence"/>
</dbReference>
<evidence type="ECO:0000313" key="5">
    <source>
        <dbReference type="EMBL" id="RIB07752.1"/>
    </source>
</evidence>
<dbReference type="AlphaFoldDB" id="A0A397UBV7"/>
<evidence type="ECO:0000256" key="1">
    <source>
        <dbReference type="ARBA" id="ARBA00004340"/>
    </source>
</evidence>
<accession>A0A397UBV7</accession>
<dbReference type="InterPro" id="IPR045379">
    <property type="entry name" value="Crinkler_N"/>
</dbReference>
<dbReference type="GO" id="GO:0043657">
    <property type="term" value="C:host cell"/>
    <property type="evidence" value="ECO:0007669"/>
    <property type="project" value="UniProtKB-SubCell"/>
</dbReference>
<evidence type="ECO:0000313" key="6">
    <source>
        <dbReference type="Proteomes" id="UP000266673"/>
    </source>
</evidence>
<comment type="caution">
    <text evidence="5">The sequence shown here is derived from an EMBL/GenBank/DDBJ whole genome shotgun (WGS) entry which is preliminary data.</text>
</comment>
<gene>
    <name evidence="5" type="ORF">C2G38_405457</name>
</gene>
<dbReference type="OrthoDB" id="2377236at2759"/>